<comment type="caution">
    <text evidence="1">The sequence shown here is derived from an EMBL/GenBank/DDBJ whole genome shotgun (WGS) entry which is preliminary data.</text>
</comment>
<evidence type="ECO:0000313" key="1">
    <source>
        <dbReference type="EMBL" id="KAJ9098176.1"/>
    </source>
</evidence>
<gene>
    <name evidence="1" type="ORF">QFC21_004505</name>
</gene>
<reference evidence="1" key="1">
    <citation type="submission" date="2023-04" db="EMBL/GenBank/DDBJ databases">
        <title>Draft Genome sequencing of Naganishia species isolated from polar environments using Oxford Nanopore Technology.</title>
        <authorList>
            <person name="Leo P."/>
            <person name="Venkateswaran K."/>
        </authorList>
    </citation>
    <scope>NUCLEOTIDE SEQUENCE</scope>
    <source>
        <strain evidence="1">MNA-CCFEE 5423</strain>
    </source>
</reference>
<keyword evidence="2" id="KW-1185">Reference proteome</keyword>
<protein>
    <submittedName>
        <fullName evidence="1">Uncharacterized protein</fullName>
    </submittedName>
</protein>
<organism evidence="1 2">
    <name type="scientific">Naganishia friedmannii</name>
    <dbReference type="NCBI Taxonomy" id="89922"/>
    <lineage>
        <taxon>Eukaryota</taxon>
        <taxon>Fungi</taxon>
        <taxon>Dikarya</taxon>
        <taxon>Basidiomycota</taxon>
        <taxon>Agaricomycotina</taxon>
        <taxon>Tremellomycetes</taxon>
        <taxon>Filobasidiales</taxon>
        <taxon>Filobasidiaceae</taxon>
        <taxon>Naganishia</taxon>
    </lineage>
</organism>
<dbReference type="Proteomes" id="UP001227268">
    <property type="component" value="Unassembled WGS sequence"/>
</dbReference>
<accession>A0ACC2VH76</accession>
<dbReference type="EMBL" id="JASBWT010000015">
    <property type="protein sequence ID" value="KAJ9098176.1"/>
    <property type="molecule type" value="Genomic_DNA"/>
</dbReference>
<proteinExistence type="predicted"/>
<name>A0ACC2VH76_9TREE</name>
<evidence type="ECO:0000313" key="2">
    <source>
        <dbReference type="Proteomes" id="UP001227268"/>
    </source>
</evidence>
<sequence>MIGLKGRMNVIDNSGGLIAECINVLKAKSAQGMATQEPGLKIRRRDIVSSGDEVVVVINKARPISQAANSPSSSAAASASNIQKVRRGDVRRAVVVRTRFPVGRSDGRNVRFDDNACVLLNNKGEMIGTRVNGVVAAELRDIQGGPAGSGGRWGKILGLAGKVV</sequence>